<name>B4I841_DROSE</name>
<dbReference type="STRING" id="7238.B4I841"/>
<dbReference type="KEGG" id="dse:6615522"/>
<gene>
    <name evidence="1" type="primary">Dsec\GM15908</name>
    <name evidence="1" type="ORF">Dsec_GM15908</name>
</gene>
<proteinExistence type="predicted"/>
<reference evidence="1 2" key="1">
    <citation type="journal article" date="2007" name="Nature">
        <title>Evolution of genes and genomes on the Drosophila phylogeny.</title>
        <authorList>
            <consortium name="Drosophila 12 Genomes Consortium"/>
            <person name="Clark A.G."/>
            <person name="Eisen M.B."/>
            <person name="Smith D.R."/>
            <person name="Bergman C.M."/>
            <person name="Oliver B."/>
            <person name="Markow T.A."/>
            <person name="Kaufman T.C."/>
            <person name="Kellis M."/>
            <person name="Gelbart W."/>
            <person name="Iyer V.N."/>
            <person name="Pollard D.A."/>
            <person name="Sackton T.B."/>
            <person name="Larracuente A.M."/>
            <person name="Singh N.D."/>
            <person name="Abad J.P."/>
            <person name="Abt D.N."/>
            <person name="Adryan B."/>
            <person name="Aguade M."/>
            <person name="Akashi H."/>
            <person name="Anderson W.W."/>
            <person name="Aquadro C.F."/>
            <person name="Ardell D.H."/>
            <person name="Arguello R."/>
            <person name="Artieri C.G."/>
            <person name="Barbash D.A."/>
            <person name="Barker D."/>
            <person name="Barsanti P."/>
            <person name="Batterham P."/>
            <person name="Batzoglou S."/>
            <person name="Begun D."/>
            <person name="Bhutkar A."/>
            <person name="Blanco E."/>
            <person name="Bosak S.A."/>
            <person name="Bradley R.K."/>
            <person name="Brand A.D."/>
            <person name="Brent M.R."/>
            <person name="Brooks A.N."/>
            <person name="Brown R.H."/>
            <person name="Butlin R.K."/>
            <person name="Caggese C."/>
            <person name="Calvi B.R."/>
            <person name="Bernardo de Carvalho A."/>
            <person name="Caspi A."/>
            <person name="Castrezana S."/>
            <person name="Celniker S.E."/>
            <person name="Chang J.L."/>
            <person name="Chapple C."/>
            <person name="Chatterji S."/>
            <person name="Chinwalla A."/>
            <person name="Civetta A."/>
            <person name="Clifton S.W."/>
            <person name="Comeron J.M."/>
            <person name="Costello J.C."/>
            <person name="Coyne J.A."/>
            <person name="Daub J."/>
            <person name="David R.G."/>
            <person name="Delcher A.L."/>
            <person name="Delehaunty K."/>
            <person name="Do C.B."/>
            <person name="Ebling H."/>
            <person name="Edwards K."/>
            <person name="Eickbush T."/>
            <person name="Evans J.D."/>
            <person name="Filipski A."/>
            <person name="Findeiss S."/>
            <person name="Freyhult E."/>
            <person name="Fulton L."/>
            <person name="Fulton R."/>
            <person name="Garcia A.C."/>
            <person name="Gardiner A."/>
            <person name="Garfield D.A."/>
            <person name="Garvin B.E."/>
            <person name="Gibson G."/>
            <person name="Gilbert D."/>
            <person name="Gnerre S."/>
            <person name="Godfrey J."/>
            <person name="Good R."/>
            <person name="Gotea V."/>
            <person name="Gravely B."/>
            <person name="Greenberg A.J."/>
            <person name="Griffiths-Jones S."/>
            <person name="Gross S."/>
            <person name="Guigo R."/>
            <person name="Gustafson E.A."/>
            <person name="Haerty W."/>
            <person name="Hahn M.W."/>
            <person name="Halligan D.L."/>
            <person name="Halpern A.L."/>
            <person name="Halter G.M."/>
            <person name="Han M.V."/>
            <person name="Heger A."/>
            <person name="Hillier L."/>
            <person name="Hinrichs A.S."/>
            <person name="Holmes I."/>
            <person name="Hoskins R.A."/>
            <person name="Hubisz M.J."/>
            <person name="Hultmark D."/>
            <person name="Huntley M.A."/>
            <person name="Jaffe D.B."/>
            <person name="Jagadeeshan S."/>
            <person name="Jeck W.R."/>
            <person name="Johnson J."/>
            <person name="Jones C.D."/>
            <person name="Jordan W.C."/>
            <person name="Karpen G.H."/>
            <person name="Kataoka E."/>
            <person name="Keightley P.D."/>
            <person name="Kheradpour P."/>
            <person name="Kirkness E.F."/>
            <person name="Koerich L.B."/>
            <person name="Kristiansen K."/>
            <person name="Kudrna D."/>
            <person name="Kulathinal R.J."/>
            <person name="Kumar S."/>
            <person name="Kwok R."/>
            <person name="Lander E."/>
            <person name="Langley C.H."/>
            <person name="Lapoint R."/>
            <person name="Lazzaro B.P."/>
            <person name="Lee S.J."/>
            <person name="Levesque L."/>
            <person name="Li R."/>
            <person name="Lin C.F."/>
            <person name="Lin M.F."/>
            <person name="Lindblad-Toh K."/>
            <person name="Llopart A."/>
            <person name="Long M."/>
            <person name="Low L."/>
            <person name="Lozovsky E."/>
            <person name="Lu J."/>
            <person name="Luo M."/>
            <person name="Machado C.A."/>
            <person name="Makalowski W."/>
            <person name="Marzo M."/>
            <person name="Matsuda M."/>
            <person name="Matzkin L."/>
            <person name="McAllister B."/>
            <person name="McBride C.S."/>
            <person name="McKernan B."/>
            <person name="McKernan K."/>
            <person name="Mendez-Lago M."/>
            <person name="Minx P."/>
            <person name="Mollenhauer M.U."/>
            <person name="Montooth K."/>
            <person name="Mount S.M."/>
            <person name="Mu X."/>
            <person name="Myers E."/>
            <person name="Negre B."/>
            <person name="Newfeld S."/>
            <person name="Nielsen R."/>
            <person name="Noor M.A."/>
            <person name="O'Grady P."/>
            <person name="Pachter L."/>
            <person name="Papaceit M."/>
            <person name="Parisi M.J."/>
            <person name="Parisi M."/>
            <person name="Parts L."/>
            <person name="Pedersen J.S."/>
            <person name="Pesole G."/>
            <person name="Phillippy A.M."/>
            <person name="Ponting C.P."/>
            <person name="Pop M."/>
            <person name="Porcelli D."/>
            <person name="Powell J.R."/>
            <person name="Prohaska S."/>
            <person name="Pruitt K."/>
            <person name="Puig M."/>
            <person name="Quesneville H."/>
            <person name="Ram K.R."/>
            <person name="Rand D."/>
            <person name="Rasmussen M.D."/>
            <person name="Reed L.K."/>
            <person name="Reenan R."/>
            <person name="Reily A."/>
            <person name="Remington K.A."/>
            <person name="Rieger T.T."/>
            <person name="Ritchie M.G."/>
            <person name="Robin C."/>
            <person name="Rogers Y.H."/>
            <person name="Rohde C."/>
            <person name="Rozas J."/>
            <person name="Rubenfield M.J."/>
            <person name="Ruiz A."/>
            <person name="Russo S."/>
            <person name="Salzberg S.L."/>
            <person name="Sanchez-Gracia A."/>
            <person name="Saranga D.J."/>
            <person name="Sato H."/>
            <person name="Schaeffer S.W."/>
            <person name="Schatz M.C."/>
            <person name="Schlenke T."/>
            <person name="Schwartz R."/>
            <person name="Segarra C."/>
            <person name="Singh R.S."/>
            <person name="Sirot L."/>
            <person name="Sirota M."/>
            <person name="Sisneros N.B."/>
            <person name="Smith C.D."/>
            <person name="Smith T.F."/>
            <person name="Spieth J."/>
            <person name="Stage D.E."/>
            <person name="Stark A."/>
            <person name="Stephan W."/>
            <person name="Strausberg R.L."/>
            <person name="Strempel S."/>
            <person name="Sturgill D."/>
            <person name="Sutton G."/>
            <person name="Sutton G.G."/>
            <person name="Tao W."/>
            <person name="Teichmann S."/>
            <person name="Tobari Y.N."/>
            <person name="Tomimura Y."/>
            <person name="Tsolas J.M."/>
            <person name="Valente V.L."/>
            <person name="Venter E."/>
            <person name="Venter J.C."/>
            <person name="Vicario S."/>
            <person name="Vieira F.G."/>
            <person name="Vilella A.J."/>
            <person name="Villasante A."/>
            <person name="Walenz B."/>
            <person name="Wang J."/>
            <person name="Wasserman M."/>
            <person name="Watts T."/>
            <person name="Wilson D."/>
            <person name="Wilson R.K."/>
            <person name="Wing R.A."/>
            <person name="Wolfner M.F."/>
            <person name="Wong A."/>
            <person name="Wong G.K."/>
            <person name="Wu C.I."/>
            <person name="Wu G."/>
            <person name="Yamamoto D."/>
            <person name="Yang H.P."/>
            <person name="Yang S.P."/>
            <person name="Yorke J.A."/>
            <person name="Yoshida K."/>
            <person name="Zdobnov E."/>
            <person name="Zhang P."/>
            <person name="Zhang Y."/>
            <person name="Zimin A.V."/>
            <person name="Baldwin J."/>
            <person name="Abdouelleil A."/>
            <person name="Abdulkadir J."/>
            <person name="Abebe A."/>
            <person name="Abera B."/>
            <person name="Abreu J."/>
            <person name="Acer S.C."/>
            <person name="Aftuck L."/>
            <person name="Alexander A."/>
            <person name="An P."/>
            <person name="Anderson E."/>
            <person name="Anderson S."/>
            <person name="Arachi H."/>
            <person name="Azer M."/>
            <person name="Bachantsang P."/>
            <person name="Barry A."/>
            <person name="Bayul T."/>
            <person name="Berlin A."/>
            <person name="Bessette D."/>
            <person name="Bloom T."/>
            <person name="Blye J."/>
            <person name="Boguslavskiy L."/>
            <person name="Bonnet C."/>
            <person name="Boukhgalter B."/>
            <person name="Bourzgui I."/>
            <person name="Brown A."/>
            <person name="Cahill P."/>
            <person name="Channer S."/>
            <person name="Cheshatsang Y."/>
            <person name="Chuda L."/>
            <person name="Citroen M."/>
            <person name="Collymore A."/>
            <person name="Cooke P."/>
            <person name="Costello M."/>
            <person name="D'Aco K."/>
            <person name="Daza R."/>
            <person name="De Haan G."/>
            <person name="DeGray S."/>
            <person name="DeMaso C."/>
            <person name="Dhargay N."/>
            <person name="Dooley K."/>
            <person name="Dooley E."/>
            <person name="Doricent M."/>
            <person name="Dorje P."/>
            <person name="Dorjee K."/>
            <person name="Dupes A."/>
            <person name="Elong R."/>
            <person name="Falk J."/>
            <person name="Farina A."/>
            <person name="Faro S."/>
            <person name="Ferguson D."/>
            <person name="Fisher S."/>
            <person name="Foley C.D."/>
            <person name="Franke A."/>
            <person name="Friedrich D."/>
            <person name="Gadbois L."/>
            <person name="Gearin G."/>
            <person name="Gearin C.R."/>
            <person name="Giannoukos G."/>
            <person name="Goode T."/>
            <person name="Graham J."/>
            <person name="Grandbois E."/>
            <person name="Grewal S."/>
            <person name="Gyaltsen K."/>
            <person name="Hafez N."/>
            <person name="Hagos B."/>
            <person name="Hall J."/>
            <person name="Henson C."/>
            <person name="Hollinger A."/>
            <person name="Honan T."/>
            <person name="Huard M.D."/>
            <person name="Hughes L."/>
            <person name="Hurhula B."/>
            <person name="Husby M.E."/>
            <person name="Kamat A."/>
            <person name="Kanga B."/>
            <person name="Kashin S."/>
            <person name="Khazanovich D."/>
            <person name="Kisner P."/>
            <person name="Lance K."/>
            <person name="Lara M."/>
            <person name="Lee W."/>
            <person name="Lennon N."/>
            <person name="Letendre F."/>
            <person name="LeVine R."/>
            <person name="Lipovsky A."/>
            <person name="Liu X."/>
            <person name="Liu J."/>
            <person name="Liu S."/>
            <person name="Lokyitsang T."/>
            <person name="Lokyitsang Y."/>
            <person name="Lubonja R."/>
            <person name="Lui A."/>
            <person name="MacDonald P."/>
            <person name="Magnisalis V."/>
            <person name="Maru K."/>
            <person name="Matthews C."/>
            <person name="McCusker W."/>
            <person name="McDonough S."/>
            <person name="Mehta T."/>
            <person name="Meldrim J."/>
            <person name="Meneus L."/>
            <person name="Mihai O."/>
            <person name="Mihalev A."/>
            <person name="Mihova T."/>
            <person name="Mittelman R."/>
            <person name="Mlenga V."/>
            <person name="Montmayeur A."/>
            <person name="Mulrain L."/>
            <person name="Navidi A."/>
            <person name="Naylor J."/>
            <person name="Negash T."/>
            <person name="Nguyen T."/>
            <person name="Nguyen N."/>
            <person name="Nicol R."/>
            <person name="Norbu C."/>
            <person name="Norbu N."/>
            <person name="Novod N."/>
            <person name="O'Neill B."/>
            <person name="Osman S."/>
            <person name="Markiewicz E."/>
            <person name="Oyono O.L."/>
            <person name="Patti C."/>
            <person name="Phunkhang P."/>
            <person name="Pierre F."/>
            <person name="Priest M."/>
            <person name="Raghuraman S."/>
            <person name="Rege F."/>
            <person name="Reyes R."/>
            <person name="Rise C."/>
            <person name="Rogov P."/>
            <person name="Ross K."/>
            <person name="Ryan E."/>
            <person name="Settipalli S."/>
            <person name="Shea T."/>
            <person name="Sherpa N."/>
            <person name="Shi L."/>
            <person name="Shih D."/>
            <person name="Sparrow T."/>
            <person name="Spaulding J."/>
            <person name="Stalker J."/>
            <person name="Stange-Thomann N."/>
            <person name="Stavropoulos S."/>
            <person name="Stone C."/>
            <person name="Strader C."/>
            <person name="Tesfaye S."/>
            <person name="Thomson T."/>
            <person name="Thoulutsang Y."/>
            <person name="Thoulutsang D."/>
            <person name="Topham K."/>
            <person name="Topping I."/>
            <person name="Tsamla T."/>
            <person name="Vassiliev H."/>
            <person name="Vo A."/>
            <person name="Wangchuk T."/>
            <person name="Wangdi T."/>
            <person name="Weiand M."/>
            <person name="Wilkinson J."/>
            <person name="Wilson A."/>
            <person name="Yadav S."/>
            <person name="Young G."/>
            <person name="Yu Q."/>
            <person name="Zembek L."/>
            <person name="Zhong D."/>
            <person name="Zimmer A."/>
            <person name="Zwirko Z."/>
            <person name="Jaffe D.B."/>
            <person name="Alvarez P."/>
            <person name="Brockman W."/>
            <person name="Butler J."/>
            <person name="Chin C."/>
            <person name="Gnerre S."/>
            <person name="Grabherr M."/>
            <person name="Kleber M."/>
            <person name="Mauceli E."/>
            <person name="MacCallum I."/>
        </authorList>
    </citation>
    <scope>NUCLEOTIDE SEQUENCE [LARGE SCALE GENOMIC DNA]</scope>
    <source>
        <strain evidence="2">Rob3c / Tucson 14021-0248.25</strain>
    </source>
</reference>
<dbReference type="PhylomeDB" id="B4I841"/>
<dbReference type="HOGENOM" id="CLU_2560706_0_0_1"/>
<evidence type="ECO:0000313" key="2">
    <source>
        <dbReference type="Proteomes" id="UP000001292"/>
    </source>
</evidence>
<sequence length="81" mass="9588">MIPHCENPFSIEDTYVEEPQFSEQCGHSRCGQPQTAYEVYQRILLRLQAQEHTRSTEANECEIRKKFWIASFTGRTLQYQC</sequence>
<dbReference type="EMBL" id="CH480824">
    <property type="protein sequence ID" value="EDW56766.1"/>
    <property type="molecule type" value="Genomic_DNA"/>
</dbReference>
<dbReference type="OMA" id="MKQIWIA"/>
<dbReference type="AlphaFoldDB" id="B4I841"/>
<accession>B4I841</accession>
<protein>
    <submittedName>
        <fullName evidence="1">GM15908</fullName>
    </submittedName>
</protein>
<evidence type="ECO:0000313" key="1">
    <source>
        <dbReference type="EMBL" id="EDW56766.1"/>
    </source>
</evidence>
<organism evidence="2">
    <name type="scientific">Drosophila sechellia</name>
    <name type="common">Fruit fly</name>
    <dbReference type="NCBI Taxonomy" id="7238"/>
    <lineage>
        <taxon>Eukaryota</taxon>
        <taxon>Metazoa</taxon>
        <taxon>Ecdysozoa</taxon>
        <taxon>Arthropoda</taxon>
        <taxon>Hexapoda</taxon>
        <taxon>Insecta</taxon>
        <taxon>Pterygota</taxon>
        <taxon>Neoptera</taxon>
        <taxon>Endopterygota</taxon>
        <taxon>Diptera</taxon>
        <taxon>Brachycera</taxon>
        <taxon>Muscomorpha</taxon>
        <taxon>Ephydroidea</taxon>
        <taxon>Drosophilidae</taxon>
        <taxon>Drosophila</taxon>
        <taxon>Sophophora</taxon>
    </lineage>
</organism>
<dbReference type="OrthoDB" id="7859821at2759"/>
<keyword evidence="2" id="KW-1185">Reference proteome</keyword>
<dbReference type="Proteomes" id="UP000001292">
    <property type="component" value="Unassembled WGS sequence"/>
</dbReference>